<dbReference type="PROSITE" id="PS50263">
    <property type="entry name" value="CN_HYDROLASE"/>
    <property type="match status" value="1"/>
</dbReference>
<gene>
    <name evidence="11" type="primary">nadE_2</name>
    <name evidence="7" type="synonym">nadE</name>
    <name evidence="11" type="ORF">Pan161_46830</name>
</gene>
<accession>A0A517VJ31</accession>
<keyword evidence="6 7" id="KW-0520">NAD</keyword>
<dbReference type="OrthoDB" id="9803818at2"/>
<dbReference type="EMBL" id="CP036343">
    <property type="protein sequence ID" value="QDT93011.1"/>
    <property type="molecule type" value="Genomic_DNA"/>
</dbReference>
<feature type="domain" description="CN hydrolase" evidence="10">
    <location>
        <begin position="4"/>
        <end position="265"/>
    </location>
</feature>
<dbReference type="NCBIfam" id="TIGR00552">
    <property type="entry name" value="nadE"/>
    <property type="match status" value="1"/>
</dbReference>
<feature type="binding site" evidence="7">
    <location>
        <position position="196"/>
    </location>
    <ligand>
        <name>L-glutamine</name>
        <dbReference type="ChEBI" id="CHEBI:58359"/>
    </ligand>
</feature>
<sequence length="666" mass="73689">MQLIQVAAVALNQTPLEWAGNMQNIQAAISTAREQGASLICLPELCITGYGCEDAFFSPDIQQRAIRALQELLPFTEGIAVSVGLPLLHGGGLYNCACLIANQQILGFVAKNHLAGDGIHYEPRWFKAWNSTHVSQIEIEGQLYPIGNLIFECGGIRIGFEICEDAWAARRPGHALSQAAVDLILNPSASHFAFGKQEIRRRLVLESSRAYGVSYIYSNLLGNEAGRIIYDGAALIASNGALLAEGPRLSFQDVVVTSTVIDIDLNRMNRARLMSFQPDQLGQSESRVVASFHFPEIDPKPLSQSAEGWETSPAVKAEEFSRAVALGLFDYLRKSRSQGFVVSLSGGADSSAVATLVWLLVKLGVAELGLQAFQSKLSHVSDLTQAKAVQDLVSRLLTCVYQSTRNSSETTKQAAAKLAEAIGADYLKLDVDSIVQDYVGLVSNALDRELNWDSDDIALQNIQARVRAPGVWMIANLRNALLLATSNRSEAAVGYTTMDGDTCGGLSPISGIDKAFLRHWLLWMENSGPAGAENLPILKLVNQQEPTAELRPEASHQTDETDLMPYELLDWIERAAIRDKHGPVDLYRLARTQFSDYQPAQLSAWITRFFQLWSRNQWKRERYAPSFHLDDENLDPKTWCRFPILSGSYQRELEELREFVDEESLN</sequence>
<evidence type="ECO:0000256" key="6">
    <source>
        <dbReference type="ARBA" id="ARBA00023027"/>
    </source>
</evidence>
<feature type="active site" description="Nucleophile; for glutaminase activity" evidence="7">
    <location>
        <position position="163"/>
    </location>
</feature>
<dbReference type="GO" id="GO:0005524">
    <property type="term" value="F:ATP binding"/>
    <property type="evidence" value="ECO:0007669"/>
    <property type="project" value="UniProtKB-UniRule"/>
</dbReference>
<reference evidence="11 12" key="1">
    <citation type="submission" date="2019-02" db="EMBL/GenBank/DDBJ databases">
        <title>Deep-cultivation of Planctomycetes and their phenomic and genomic characterization uncovers novel biology.</title>
        <authorList>
            <person name="Wiegand S."/>
            <person name="Jogler M."/>
            <person name="Boedeker C."/>
            <person name="Pinto D."/>
            <person name="Vollmers J."/>
            <person name="Rivas-Marin E."/>
            <person name="Kohn T."/>
            <person name="Peeters S.H."/>
            <person name="Heuer A."/>
            <person name="Rast P."/>
            <person name="Oberbeckmann S."/>
            <person name="Bunk B."/>
            <person name="Jeske O."/>
            <person name="Meyerdierks A."/>
            <person name="Storesund J.E."/>
            <person name="Kallscheuer N."/>
            <person name="Luecker S."/>
            <person name="Lage O.M."/>
            <person name="Pohl T."/>
            <person name="Merkel B.J."/>
            <person name="Hornburger P."/>
            <person name="Mueller R.-W."/>
            <person name="Bruemmer F."/>
            <person name="Labrenz M."/>
            <person name="Spormann A.M."/>
            <person name="Op den Camp H."/>
            <person name="Overmann J."/>
            <person name="Amann R."/>
            <person name="Jetten M.S.M."/>
            <person name="Mascher T."/>
            <person name="Medema M.H."/>
            <person name="Devos D.P."/>
            <person name="Kaster A.-K."/>
            <person name="Ovreas L."/>
            <person name="Rohde M."/>
            <person name="Galperin M.Y."/>
            <person name="Jogler C."/>
        </authorList>
    </citation>
    <scope>NUCLEOTIDE SEQUENCE [LARGE SCALE GENOMIC DNA]</scope>
    <source>
        <strain evidence="11 12">Pan161</strain>
    </source>
</reference>
<evidence type="ECO:0000256" key="2">
    <source>
        <dbReference type="ARBA" id="ARBA00007145"/>
    </source>
</evidence>
<dbReference type="PIRSF" id="PIRSF006630">
    <property type="entry name" value="NADS_GAT"/>
    <property type="match status" value="1"/>
</dbReference>
<dbReference type="AlphaFoldDB" id="A0A517VJ31"/>
<dbReference type="CDD" id="cd00553">
    <property type="entry name" value="NAD_synthase"/>
    <property type="match status" value="1"/>
</dbReference>
<dbReference type="KEGG" id="gax:Pan161_46830"/>
<dbReference type="EC" id="6.3.5.1" evidence="7 8"/>
<dbReference type="InterPro" id="IPR036526">
    <property type="entry name" value="C-N_Hydrolase_sf"/>
</dbReference>
<dbReference type="InterPro" id="IPR014445">
    <property type="entry name" value="Gln-dep_NAD_synthase"/>
</dbReference>
<keyword evidence="5 7" id="KW-0067">ATP-binding</keyword>
<feature type="binding site" evidence="7">
    <location>
        <position position="490"/>
    </location>
    <ligand>
        <name>deamido-NAD(+)</name>
        <dbReference type="ChEBI" id="CHEBI:58437"/>
        <note>ligand shared between two neighboring subunits</note>
    </ligand>
</feature>
<comment type="similarity">
    <text evidence="9">Belongs to the NAD synthetase family.</text>
</comment>
<dbReference type="HAMAP" id="MF_02090">
    <property type="entry name" value="NadE_glutamine_dep"/>
    <property type="match status" value="1"/>
</dbReference>
<evidence type="ECO:0000256" key="4">
    <source>
        <dbReference type="ARBA" id="ARBA00022741"/>
    </source>
</evidence>
<dbReference type="PANTHER" id="PTHR23090:SF9">
    <property type="entry name" value="GLUTAMINE-DEPENDENT NAD(+) SYNTHETASE"/>
    <property type="match status" value="1"/>
</dbReference>
<dbReference type="InterPro" id="IPR022310">
    <property type="entry name" value="NAD/GMP_synthase"/>
</dbReference>
<dbReference type="InterPro" id="IPR003010">
    <property type="entry name" value="C-N_Hydrolase"/>
</dbReference>
<keyword evidence="4 7" id="KW-0547">Nucleotide-binding</keyword>
<feature type="active site" description="Proton acceptor; for glutaminase activity" evidence="7">
    <location>
        <position position="44"/>
    </location>
</feature>
<dbReference type="Proteomes" id="UP000316855">
    <property type="component" value="Chromosome"/>
</dbReference>
<dbReference type="GO" id="GO:0003952">
    <property type="term" value="F:NAD+ synthase (glutamine-hydrolyzing) activity"/>
    <property type="evidence" value="ECO:0007669"/>
    <property type="project" value="UniProtKB-UniRule"/>
</dbReference>
<dbReference type="Gene3D" id="3.60.110.10">
    <property type="entry name" value="Carbon-nitrogen hydrolase"/>
    <property type="match status" value="1"/>
</dbReference>
<evidence type="ECO:0000256" key="9">
    <source>
        <dbReference type="RuleBase" id="RU003811"/>
    </source>
</evidence>
<evidence type="ECO:0000259" key="10">
    <source>
        <dbReference type="PROSITE" id="PS50263"/>
    </source>
</evidence>
<dbReference type="PANTHER" id="PTHR23090">
    <property type="entry name" value="NH 3 /GLUTAMINE-DEPENDENT NAD + SYNTHETASE"/>
    <property type="match status" value="1"/>
</dbReference>
<feature type="active site" description="For glutaminase activity" evidence="7">
    <location>
        <position position="111"/>
    </location>
</feature>
<evidence type="ECO:0000256" key="1">
    <source>
        <dbReference type="ARBA" id="ARBA00005188"/>
    </source>
</evidence>
<evidence type="ECO:0000256" key="8">
    <source>
        <dbReference type="PIRNR" id="PIRNR006630"/>
    </source>
</evidence>
<feature type="binding site" evidence="7">
    <location>
        <position position="190"/>
    </location>
    <ligand>
        <name>L-glutamine</name>
        <dbReference type="ChEBI" id="CHEBI:58359"/>
    </ligand>
</feature>
<comment type="similarity">
    <text evidence="2 7 8">In the C-terminal section; belongs to the NAD synthetase family.</text>
</comment>
<evidence type="ECO:0000313" key="11">
    <source>
        <dbReference type="EMBL" id="QDT93011.1"/>
    </source>
</evidence>
<keyword evidence="3 7" id="KW-0436">Ligase</keyword>
<proteinExistence type="inferred from homology"/>
<dbReference type="GO" id="GO:0008795">
    <property type="term" value="F:NAD+ synthase activity"/>
    <property type="evidence" value="ECO:0007669"/>
    <property type="project" value="UniProtKB-UniRule"/>
</dbReference>
<evidence type="ECO:0000256" key="5">
    <source>
        <dbReference type="ARBA" id="ARBA00022840"/>
    </source>
</evidence>
<keyword evidence="12" id="KW-1185">Reference proteome</keyword>
<dbReference type="InterPro" id="IPR014729">
    <property type="entry name" value="Rossmann-like_a/b/a_fold"/>
</dbReference>
<protein>
    <recommendedName>
        <fullName evidence="7 8">Glutamine-dependent NAD(+) synthetase</fullName>
        <ecNumber evidence="7 8">6.3.5.1</ecNumber>
    </recommendedName>
    <alternativeName>
        <fullName evidence="7 8">NAD(+) synthase [glutamine-hydrolyzing]</fullName>
    </alternativeName>
</protein>
<feature type="binding site" evidence="7">
    <location>
        <position position="619"/>
    </location>
    <ligand>
        <name>deamido-NAD(+)</name>
        <dbReference type="ChEBI" id="CHEBI:58437"/>
        <note>ligand shared between two neighboring subunits</note>
    </ligand>
</feature>
<name>A0A517VJ31_9PLAN</name>
<feature type="binding site" evidence="7">
    <location>
        <position position="485"/>
    </location>
    <ligand>
        <name>ATP</name>
        <dbReference type="ChEBI" id="CHEBI:30616"/>
    </ligand>
</feature>
<dbReference type="Pfam" id="PF02540">
    <property type="entry name" value="NAD_synthase"/>
    <property type="match status" value="1"/>
</dbReference>
<dbReference type="SUPFAM" id="SSF52402">
    <property type="entry name" value="Adenine nucleotide alpha hydrolases-like"/>
    <property type="match status" value="1"/>
</dbReference>
<dbReference type="SUPFAM" id="SSF56317">
    <property type="entry name" value="Carbon-nitrogen hydrolase"/>
    <property type="match status" value="1"/>
</dbReference>
<dbReference type="Gene3D" id="3.40.50.620">
    <property type="entry name" value="HUPs"/>
    <property type="match status" value="1"/>
</dbReference>
<dbReference type="InterPro" id="IPR003694">
    <property type="entry name" value="NAD_synthase"/>
</dbReference>
<evidence type="ECO:0000256" key="3">
    <source>
        <dbReference type="ARBA" id="ARBA00022598"/>
    </source>
</evidence>
<dbReference type="GO" id="GO:0005737">
    <property type="term" value="C:cytoplasm"/>
    <property type="evidence" value="ECO:0007669"/>
    <property type="project" value="InterPro"/>
</dbReference>
<dbReference type="GO" id="GO:0009435">
    <property type="term" value="P:NAD+ biosynthetic process"/>
    <property type="evidence" value="ECO:0007669"/>
    <property type="project" value="UniProtKB-UniRule"/>
</dbReference>
<evidence type="ECO:0000313" key="12">
    <source>
        <dbReference type="Proteomes" id="UP000316855"/>
    </source>
</evidence>
<dbReference type="UniPathway" id="UPA00253">
    <property type="reaction ID" value="UER00334"/>
</dbReference>
<comment type="catalytic activity">
    <reaction evidence="7 8">
        <text>deamido-NAD(+) + L-glutamine + ATP + H2O = L-glutamate + AMP + diphosphate + NAD(+) + H(+)</text>
        <dbReference type="Rhea" id="RHEA:24384"/>
        <dbReference type="ChEBI" id="CHEBI:15377"/>
        <dbReference type="ChEBI" id="CHEBI:15378"/>
        <dbReference type="ChEBI" id="CHEBI:29985"/>
        <dbReference type="ChEBI" id="CHEBI:30616"/>
        <dbReference type="ChEBI" id="CHEBI:33019"/>
        <dbReference type="ChEBI" id="CHEBI:57540"/>
        <dbReference type="ChEBI" id="CHEBI:58359"/>
        <dbReference type="ChEBI" id="CHEBI:58437"/>
        <dbReference type="ChEBI" id="CHEBI:456215"/>
        <dbReference type="EC" id="6.3.5.1"/>
    </reaction>
</comment>
<feature type="binding site" evidence="7">
    <location>
        <position position="461"/>
    </location>
    <ligand>
        <name>deamido-NAD(+)</name>
        <dbReference type="ChEBI" id="CHEBI:58437"/>
        <note>ligand shared between two neighboring subunits</note>
    </ligand>
</feature>
<comment type="pathway">
    <text evidence="1 7 8">Cofactor biosynthesis; NAD(+) biosynthesis; NAD(+) from deamido-NAD(+) (L-Gln route): step 1/1.</text>
</comment>
<dbReference type="RefSeq" id="WP_145231027.1">
    <property type="nucleotide sequence ID" value="NZ_CP036343.1"/>
</dbReference>
<evidence type="ECO:0000256" key="7">
    <source>
        <dbReference type="HAMAP-Rule" id="MF_02090"/>
    </source>
</evidence>
<dbReference type="Pfam" id="PF00795">
    <property type="entry name" value="CN_hydrolase"/>
    <property type="match status" value="1"/>
</dbReference>
<comment type="caution">
    <text evidence="7">Lacks conserved residue(s) required for the propagation of feature annotation.</text>
</comment>
<comment type="function">
    <text evidence="7">Catalyzes the ATP-dependent amidation of deamido-NAD to form NAD. Uses L-glutamine as a nitrogen source.</text>
</comment>
<dbReference type="GO" id="GO:0004359">
    <property type="term" value="F:glutaminase activity"/>
    <property type="evidence" value="ECO:0007669"/>
    <property type="project" value="InterPro"/>
</dbReference>
<dbReference type="CDD" id="cd07570">
    <property type="entry name" value="GAT_Gln-NAD-synth"/>
    <property type="match status" value="1"/>
</dbReference>
<organism evidence="11 12">
    <name type="scientific">Gimesia algae</name>
    <dbReference type="NCBI Taxonomy" id="2527971"/>
    <lineage>
        <taxon>Bacteria</taxon>
        <taxon>Pseudomonadati</taxon>
        <taxon>Planctomycetota</taxon>
        <taxon>Planctomycetia</taxon>
        <taxon>Planctomycetales</taxon>
        <taxon>Planctomycetaceae</taxon>
        <taxon>Gimesia</taxon>
    </lineage>
</organism>